<keyword evidence="12" id="KW-0808">Transferase</keyword>
<protein>
    <recommendedName>
        <fullName evidence="4">Molybdopterin synthase catalytic subunit</fullName>
        <ecNumber evidence="3">2.8.1.12</ecNumber>
    </recommendedName>
    <alternativeName>
        <fullName evidence="9">MPT synthase subunit 2</fullName>
    </alternativeName>
    <alternativeName>
        <fullName evidence="7">Molybdenum cofactor biosynthesis protein E</fullName>
    </alternativeName>
    <alternativeName>
        <fullName evidence="8">Molybdopterin-converting factor large subunit</fullName>
    </alternativeName>
    <alternativeName>
        <fullName evidence="10">Molybdopterin-converting factor subunit 2</fullName>
    </alternativeName>
</protein>
<evidence type="ECO:0000313" key="12">
    <source>
        <dbReference type="EMBL" id="TWT41425.1"/>
    </source>
</evidence>
<evidence type="ECO:0000256" key="6">
    <source>
        <dbReference type="ARBA" id="ARBA00026066"/>
    </source>
</evidence>
<comment type="caution">
    <text evidence="12">The sequence shown here is derived from an EMBL/GenBank/DDBJ whole genome shotgun (WGS) entry which is preliminary data.</text>
</comment>
<dbReference type="CDD" id="cd00756">
    <property type="entry name" value="MoaE"/>
    <property type="match status" value="1"/>
</dbReference>
<evidence type="ECO:0000256" key="8">
    <source>
        <dbReference type="ARBA" id="ARBA00030407"/>
    </source>
</evidence>
<evidence type="ECO:0000256" key="4">
    <source>
        <dbReference type="ARBA" id="ARBA00013858"/>
    </source>
</evidence>
<dbReference type="EMBL" id="SJPH01000009">
    <property type="protein sequence ID" value="TWT41425.1"/>
    <property type="molecule type" value="Genomic_DNA"/>
</dbReference>
<dbReference type="InterPro" id="IPR003448">
    <property type="entry name" value="Mopterin_biosynth_MoaE"/>
</dbReference>
<evidence type="ECO:0000256" key="1">
    <source>
        <dbReference type="ARBA" id="ARBA00005046"/>
    </source>
</evidence>
<dbReference type="RefSeq" id="WP_146575330.1">
    <property type="nucleotide sequence ID" value="NZ_SJPH01000009.1"/>
</dbReference>
<comment type="pathway">
    <text evidence="1">Cofactor biosynthesis; molybdopterin biosynthesis.</text>
</comment>
<reference evidence="12 13" key="1">
    <citation type="submission" date="2019-02" db="EMBL/GenBank/DDBJ databases">
        <title>Deep-cultivation of Planctomycetes and their phenomic and genomic characterization uncovers novel biology.</title>
        <authorList>
            <person name="Wiegand S."/>
            <person name="Jogler M."/>
            <person name="Boedeker C."/>
            <person name="Pinto D."/>
            <person name="Vollmers J."/>
            <person name="Rivas-Marin E."/>
            <person name="Kohn T."/>
            <person name="Peeters S.H."/>
            <person name="Heuer A."/>
            <person name="Rast P."/>
            <person name="Oberbeckmann S."/>
            <person name="Bunk B."/>
            <person name="Jeske O."/>
            <person name="Meyerdierks A."/>
            <person name="Storesund J.E."/>
            <person name="Kallscheuer N."/>
            <person name="Luecker S."/>
            <person name="Lage O.M."/>
            <person name="Pohl T."/>
            <person name="Merkel B.J."/>
            <person name="Hornburger P."/>
            <person name="Mueller R.-W."/>
            <person name="Bruemmer F."/>
            <person name="Labrenz M."/>
            <person name="Spormann A.M."/>
            <person name="Op Den Camp H."/>
            <person name="Overmann J."/>
            <person name="Amann R."/>
            <person name="Jetten M.S.M."/>
            <person name="Mascher T."/>
            <person name="Medema M.H."/>
            <person name="Devos D.P."/>
            <person name="Kaster A.-K."/>
            <person name="Ovreas L."/>
            <person name="Rohde M."/>
            <person name="Galperin M.Y."/>
            <person name="Jogler C."/>
        </authorList>
    </citation>
    <scope>NUCLEOTIDE SEQUENCE [LARGE SCALE GENOMIC DNA]</scope>
    <source>
        <strain evidence="12 13">Pla111</strain>
    </source>
</reference>
<evidence type="ECO:0000313" key="13">
    <source>
        <dbReference type="Proteomes" id="UP000318995"/>
    </source>
</evidence>
<evidence type="ECO:0000256" key="2">
    <source>
        <dbReference type="ARBA" id="ARBA00005426"/>
    </source>
</evidence>
<dbReference type="AlphaFoldDB" id="A0A5C5VU30"/>
<comment type="similarity">
    <text evidence="2">Belongs to the MoaE family.</text>
</comment>
<comment type="catalytic activity">
    <reaction evidence="11">
        <text>2 [molybdopterin-synthase sulfur-carrier protein]-C-terminal-Gly-aminoethanethioate + cyclic pyranopterin phosphate + H2O = molybdopterin + 2 [molybdopterin-synthase sulfur-carrier protein]-C-terminal Gly-Gly + 2 H(+)</text>
        <dbReference type="Rhea" id="RHEA:26333"/>
        <dbReference type="Rhea" id="RHEA-COMP:12202"/>
        <dbReference type="Rhea" id="RHEA-COMP:19907"/>
        <dbReference type="ChEBI" id="CHEBI:15377"/>
        <dbReference type="ChEBI" id="CHEBI:15378"/>
        <dbReference type="ChEBI" id="CHEBI:58698"/>
        <dbReference type="ChEBI" id="CHEBI:59648"/>
        <dbReference type="ChEBI" id="CHEBI:90778"/>
        <dbReference type="ChEBI" id="CHEBI:232372"/>
        <dbReference type="EC" id="2.8.1.12"/>
    </reaction>
</comment>
<dbReference type="Proteomes" id="UP000318995">
    <property type="component" value="Unassembled WGS sequence"/>
</dbReference>
<dbReference type="PANTHER" id="PTHR23404">
    <property type="entry name" value="MOLYBDOPTERIN SYNTHASE RELATED"/>
    <property type="match status" value="1"/>
</dbReference>
<dbReference type="Pfam" id="PF02391">
    <property type="entry name" value="MoaE"/>
    <property type="match status" value="1"/>
</dbReference>
<gene>
    <name evidence="12" type="primary">moaE</name>
    <name evidence="12" type="ORF">Pla111_31400</name>
</gene>
<dbReference type="GO" id="GO:0030366">
    <property type="term" value="F:molybdopterin synthase activity"/>
    <property type="evidence" value="ECO:0007669"/>
    <property type="project" value="UniProtKB-EC"/>
</dbReference>
<dbReference type="OrthoDB" id="9803224at2"/>
<evidence type="ECO:0000256" key="5">
    <source>
        <dbReference type="ARBA" id="ARBA00023150"/>
    </source>
</evidence>
<sequence length="133" mass="14480">MSDSAISVQLVTGPIGPSRPLLACDAGAVLLFEGIVRPTENGEPLDALDYEAYEPLTTRELQRLANRTLTDFGLIAMRVEHSVGCVAAGQVSFRLIVAAAHRAEAIGAIDRFINQMKQSIPLWKMPVYRLSND</sequence>
<name>A0A5C5VU30_9BACT</name>
<dbReference type="SUPFAM" id="SSF54690">
    <property type="entry name" value="Molybdopterin synthase subunit MoaE"/>
    <property type="match status" value="1"/>
</dbReference>
<dbReference type="EC" id="2.8.1.12" evidence="3"/>
<dbReference type="InterPro" id="IPR036563">
    <property type="entry name" value="MoaE_sf"/>
</dbReference>
<evidence type="ECO:0000256" key="3">
    <source>
        <dbReference type="ARBA" id="ARBA00011950"/>
    </source>
</evidence>
<dbReference type="GO" id="GO:0006777">
    <property type="term" value="P:Mo-molybdopterin cofactor biosynthetic process"/>
    <property type="evidence" value="ECO:0007669"/>
    <property type="project" value="UniProtKB-KW"/>
</dbReference>
<evidence type="ECO:0000256" key="10">
    <source>
        <dbReference type="ARBA" id="ARBA00032474"/>
    </source>
</evidence>
<evidence type="ECO:0000256" key="7">
    <source>
        <dbReference type="ARBA" id="ARBA00029745"/>
    </source>
</evidence>
<keyword evidence="5" id="KW-0501">Molybdenum cofactor biosynthesis</keyword>
<organism evidence="12 13">
    <name type="scientific">Botrimarina hoheduenensis</name>
    <dbReference type="NCBI Taxonomy" id="2528000"/>
    <lineage>
        <taxon>Bacteria</taxon>
        <taxon>Pseudomonadati</taxon>
        <taxon>Planctomycetota</taxon>
        <taxon>Planctomycetia</taxon>
        <taxon>Pirellulales</taxon>
        <taxon>Lacipirellulaceae</taxon>
        <taxon>Botrimarina</taxon>
    </lineage>
</organism>
<comment type="subunit">
    <text evidence="6">Heterotetramer of 2 MoaD subunits and 2 MoaE subunits. Also stable as homodimer. The enzyme changes between these two forms during catalysis.</text>
</comment>
<proteinExistence type="inferred from homology"/>
<keyword evidence="13" id="KW-1185">Reference proteome</keyword>
<accession>A0A5C5VU30</accession>
<dbReference type="Gene3D" id="3.90.1170.40">
    <property type="entry name" value="Molybdopterin biosynthesis MoaE subunit"/>
    <property type="match status" value="1"/>
</dbReference>
<evidence type="ECO:0000256" key="11">
    <source>
        <dbReference type="ARBA" id="ARBA00049878"/>
    </source>
</evidence>
<evidence type="ECO:0000256" key="9">
    <source>
        <dbReference type="ARBA" id="ARBA00030781"/>
    </source>
</evidence>